<dbReference type="NCBIfam" id="TIGR02218">
    <property type="entry name" value="phg_TIGR02218"/>
    <property type="match status" value="1"/>
</dbReference>
<accession>A0ABS7J632</accession>
<organism evidence="2 3">
    <name type="scientific">Qipengyuania polymorpha</name>
    <dbReference type="NCBI Taxonomy" id="2867234"/>
    <lineage>
        <taxon>Bacteria</taxon>
        <taxon>Pseudomonadati</taxon>
        <taxon>Pseudomonadota</taxon>
        <taxon>Alphaproteobacteria</taxon>
        <taxon>Sphingomonadales</taxon>
        <taxon>Erythrobacteraceae</taxon>
        <taxon>Qipengyuania</taxon>
    </lineage>
</organism>
<dbReference type="EMBL" id="JAIGNK010000003">
    <property type="protein sequence ID" value="MBX7458903.1"/>
    <property type="molecule type" value="Genomic_DNA"/>
</dbReference>
<evidence type="ECO:0000313" key="2">
    <source>
        <dbReference type="EMBL" id="MBX7458903.1"/>
    </source>
</evidence>
<name>A0ABS7J632_9SPHN</name>
<protein>
    <submittedName>
        <fullName evidence="2">DUF2163 domain-containing protein</fullName>
    </submittedName>
</protein>
<reference evidence="2 3" key="1">
    <citation type="submission" date="2021-08" db="EMBL/GenBank/DDBJ databases">
        <title>Comparative Genomics Analysis of the Genus Qipengyuania Reveals Extensive Genetic Diversity and Metabolic Versatility, Including the Description of Fifteen Novel Species.</title>
        <authorList>
            <person name="Liu Y."/>
        </authorList>
    </citation>
    <scope>NUCLEOTIDE SEQUENCE [LARGE SCALE GENOMIC DNA]</scope>
    <source>
        <strain evidence="2 3">1NDH17</strain>
    </source>
</reference>
<comment type="caution">
    <text evidence="2">The sequence shown here is derived from an EMBL/GenBank/DDBJ whole genome shotgun (WGS) entry which is preliminary data.</text>
</comment>
<proteinExistence type="predicted"/>
<dbReference type="Pfam" id="PF09931">
    <property type="entry name" value="Phage_phiJL001_Gp84_N"/>
    <property type="match status" value="1"/>
</dbReference>
<gene>
    <name evidence="2" type="ORF">K3152_11655</name>
</gene>
<dbReference type="RefSeq" id="WP_221574260.1">
    <property type="nucleotide sequence ID" value="NZ_JAIGNK010000003.1"/>
</dbReference>
<evidence type="ECO:0000259" key="1">
    <source>
        <dbReference type="Pfam" id="PF09356"/>
    </source>
</evidence>
<dbReference type="Pfam" id="PF09356">
    <property type="entry name" value="Phage_BR0599"/>
    <property type="match status" value="1"/>
</dbReference>
<evidence type="ECO:0000313" key="3">
    <source>
        <dbReference type="Proteomes" id="UP000783253"/>
    </source>
</evidence>
<keyword evidence="3" id="KW-1185">Reference proteome</keyword>
<dbReference type="InterPro" id="IPR011928">
    <property type="entry name" value="Phage_phiJL001_Gp84"/>
</dbReference>
<sequence>MSRTFFAAELDTAASWWRIHRADGVTLGFTTHDRDLWFGGVLHRSAPGMLPSAIRKSASLADDEAEVEGALGHDTIRPKDIGTGRFDGARIESGIVDWETLENAALYAGSIAAVSQDAAGFSAQLQSAKAALDIDPVPRASPSCRSRFCGPGCGLSAVGFTVRTACEGVDHDANAVTLPLDQPSLYLRGELRWLDGPQTGLTMKIIGQSNGELELDTALDAAIAPGHRVLLRQGCDKTIATCASRFDNAINFQGEPHLPGNDLLAQYPQPR</sequence>
<dbReference type="Proteomes" id="UP000783253">
    <property type="component" value="Unassembled WGS sequence"/>
</dbReference>
<feature type="domain" description="Bacteriophage phiJL001 Gp84 C-terminal" evidence="1">
    <location>
        <begin position="186"/>
        <end position="262"/>
    </location>
</feature>
<dbReference type="InterPro" id="IPR018964">
    <property type="entry name" value="Phage_phiJL001_Gp84_C"/>
</dbReference>